<dbReference type="PANTHER" id="PTHR42912">
    <property type="entry name" value="METHYLTRANSFERASE"/>
    <property type="match status" value="1"/>
</dbReference>
<name>A0A150WPS9_BDEBC</name>
<proteinExistence type="predicted"/>
<dbReference type="Proteomes" id="UP000075320">
    <property type="component" value="Unassembled WGS sequence"/>
</dbReference>
<dbReference type="InterPro" id="IPR010233">
    <property type="entry name" value="UbiG_MeTrfase"/>
</dbReference>
<comment type="caution">
    <text evidence="2">The sequence shown here is derived from an EMBL/GenBank/DDBJ whole genome shotgun (WGS) entry which is preliminary data.</text>
</comment>
<feature type="domain" description="Methyltransferase type 11" evidence="1">
    <location>
        <begin position="53"/>
        <end position="146"/>
    </location>
</feature>
<dbReference type="Pfam" id="PF08241">
    <property type="entry name" value="Methyltransf_11"/>
    <property type="match status" value="1"/>
</dbReference>
<keyword evidence="3" id="KW-1185">Reference proteome</keyword>
<reference evidence="2 3" key="1">
    <citation type="submission" date="2016-03" db="EMBL/GenBank/DDBJ databases">
        <authorList>
            <person name="Ploux O."/>
        </authorList>
    </citation>
    <scope>NUCLEOTIDE SEQUENCE [LARGE SCALE GENOMIC DNA]</scope>
    <source>
        <strain evidence="2 3">R0</strain>
    </source>
</reference>
<dbReference type="EMBL" id="LUKE01000001">
    <property type="protein sequence ID" value="KYG66398.1"/>
    <property type="molecule type" value="Genomic_DNA"/>
</dbReference>
<dbReference type="InterPro" id="IPR013216">
    <property type="entry name" value="Methyltransf_11"/>
</dbReference>
<evidence type="ECO:0000313" key="2">
    <source>
        <dbReference type="EMBL" id="KYG66398.1"/>
    </source>
</evidence>
<dbReference type="RefSeq" id="WP_061833963.1">
    <property type="nucleotide sequence ID" value="NZ_LUKE01000001.1"/>
</dbReference>
<organism evidence="2 3">
    <name type="scientific">Bdellovibrio bacteriovorus</name>
    <dbReference type="NCBI Taxonomy" id="959"/>
    <lineage>
        <taxon>Bacteria</taxon>
        <taxon>Pseudomonadati</taxon>
        <taxon>Bdellovibrionota</taxon>
        <taxon>Bdellovibrionia</taxon>
        <taxon>Bdellovibrionales</taxon>
        <taxon>Pseudobdellovibrionaceae</taxon>
        <taxon>Bdellovibrio</taxon>
    </lineage>
</organism>
<dbReference type="AlphaFoldDB" id="A0A150WPS9"/>
<dbReference type="GO" id="GO:0061542">
    <property type="term" value="F:3-demethylubiquinol 3-O-methyltransferase activity"/>
    <property type="evidence" value="ECO:0007669"/>
    <property type="project" value="InterPro"/>
</dbReference>
<dbReference type="GO" id="GO:0010420">
    <property type="term" value="F:polyprenyldihydroxybenzoate methyltransferase activity"/>
    <property type="evidence" value="ECO:0007669"/>
    <property type="project" value="InterPro"/>
</dbReference>
<evidence type="ECO:0000313" key="3">
    <source>
        <dbReference type="Proteomes" id="UP000075320"/>
    </source>
</evidence>
<dbReference type="InterPro" id="IPR050508">
    <property type="entry name" value="Methyltransf_Superfamily"/>
</dbReference>
<sequence>MGLLRSELEISLNVADDASLPGWDAMIRAQQRLELPWALEKIRRHIGYRAHILDLGCGYGGVANELAKTGHMVTGLDHDPEVLGIAKMRDKTQSVQYRLGEIDQLPFANQSFDVVTALDVLCHLDDCAEALKEATRVLRPGGIFLFNNFNRTLGAWLVAVKGQEWFIKNTPAGYHEFGRFKKPQVLARQLRRAGLEPVQMRGVSPVLLQRSFFKLIYEGSVNEDFHFHFCRTPWLGYVGFAQKRRFY</sequence>
<accession>A0A150WPS9</accession>
<dbReference type="Gene3D" id="3.40.50.150">
    <property type="entry name" value="Vaccinia Virus protein VP39"/>
    <property type="match status" value="1"/>
</dbReference>
<protein>
    <recommendedName>
        <fullName evidence="1">Methyltransferase type 11 domain-containing protein</fullName>
    </recommendedName>
</protein>
<dbReference type="NCBIfam" id="TIGR01983">
    <property type="entry name" value="UbiG"/>
    <property type="match status" value="1"/>
</dbReference>
<evidence type="ECO:0000259" key="1">
    <source>
        <dbReference type="Pfam" id="PF08241"/>
    </source>
</evidence>
<gene>
    <name evidence="2" type="ORF">AZI86_04930</name>
</gene>
<dbReference type="SUPFAM" id="SSF53335">
    <property type="entry name" value="S-adenosyl-L-methionine-dependent methyltransferases"/>
    <property type="match status" value="1"/>
</dbReference>
<dbReference type="InterPro" id="IPR029063">
    <property type="entry name" value="SAM-dependent_MTases_sf"/>
</dbReference>
<dbReference type="CDD" id="cd02440">
    <property type="entry name" value="AdoMet_MTases"/>
    <property type="match status" value="1"/>
</dbReference>
<dbReference type="OrthoDB" id="5293815at2"/>